<dbReference type="NCBIfam" id="TIGR01122">
    <property type="entry name" value="ilvE_I"/>
    <property type="match status" value="1"/>
</dbReference>
<dbReference type="eggNOG" id="COG0115">
    <property type="taxonomic scope" value="Bacteria"/>
</dbReference>
<dbReference type="GO" id="GO:0052655">
    <property type="term" value="F:L-valine-2-oxoglutarate transaminase activity"/>
    <property type="evidence" value="ECO:0007669"/>
    <property type="project" value="RHEA"/>
</dbReference>
<dbReference type="PROSITE" id="PS00770">
    <property type="entry name" value="AA_TRANSFER_CLASS_4"/>
    <property type="match status" value="1"/>
</dbReference>
<evidence type="ECO:0000313" key="18">
    <source>
        <dbReference type="EMBL" id="ELR72131.1"/>
    </source>
</evidence>
<dbReference type="InterPro" id="IPR043132">
    <property type="entry name" value="BCAT-like_C"/>
</dbReference>
<comment type="pathway">
    <text evidence="5 17">Amino-acid biosynthesis; L-leucine biosynthesis; L-leucine from 3-methyl-2-oxobutanoate: step 4/4.</text>
</comment>
<comment type="catalytic activity">
    <reaction evidence="14 17">
        <text>L-leucine + 2-oxoglutarate = 4-methyl-2-oxopentanoate + L-glutamate</text>
        <dbReference type="Rhea" id="RHEA:18321"/>
        <dbReference type="ChEBI" id="CHEBI:16810"/>
        <dbReference type="ChEBI" id="CHEBI:17865"/>
        <dbReference type="ChEBI" id="CHEBI:29985"/>
        <dbReference type="ChEBI" id="CHEBI:57427"/>
        <dbReference type="EC" id="2.6.1.42"/>
    </reaction>
</comment>
<evidence type="ECO:0000256" key="6">
    <source>
        <dbReference type="ARBA" id="ARBA00009320"/>
    </source>
</evidence>
<comment type="cofactor">
    <cofactor evidence="1 16">
        <name>pyridoxal 5'-phosphate</name>
        <dbReference type="ChEBI" id="CHEBI:597326"/>
    </cofactor>
</comment>
<keyword evidence="11 17" id="KW-0100">Branched-chain amino acid biosynthesis</keyword>
<dbReference type="NCBIfam" id="NF005146">
    <property type="entry name" value="PRK06606.1"/>
    <property type="match status" value="1"/>
</dbReference>
<comment type="pathway">
    <text evidence="3 17">Amino-acid biosynthesis; L-isoleucine biosynthesis; L-isoleucine from 2-oxobutanoate: step 4/4.</text>
</comment>
<evidence type="ECO:0000256" key="16">
    <source>
        <dbReference type="RuleBase" id="RU004516"/>
    </source>
</evidence>
<dbReference type="InterPro" id="IPR018300">
    <property type="entry name" value="Aminotrans_IV_CS"/>
</dbReference>
<evidence type="ECO:0000256" key="9">
    <source>
        <dbReference type="ARBA" id="ARBA00022679"/>
    </source>
</evidence>
<gene>
    <name evidence="17" type="primary">ilvE</name>
    <name evidence="18" type="ORF">C900_01873</name>
</gene>
<comment type="catalytic activity">
    <reaction evidence="13 17">
        <text>L-isoleucine + 2-oxoglutarate = (S)-3-methyl-2-oxopentanoate + L-glutamate</text>
        <dbReference type="Rhea" id="RHEA:24801"/>
        <dbReference type="ChEBI" id="CHEBI:16810"/>
        <dbReference type="ChEBI" id="CHEBI:29985"/>
        <dbReference type="ChEBI" id="CHEBI:35146"/>
        <dbReference type="ChEBI" id="CHEBI:58045"/>
        <dbReference type="EC" id="2.6.1.42"/>
    </reaction>
</comment>
<accession>L8JT29</accession>
<dbReference type="UniPathway" id="UPA00048">
    <property type="reaction ID" value="UER00073"/>
</dbReference>
<comment type="function">
    <text evidence="2 17">Acts on leucine, isoleucine and valine.</text>
</comment>
<comment type="pathway">
    <text evidence="4 17">Amino-acid biosynthesis; L-valine biosynthesis; L-valine from pyruvate: step 4/4.</text>
</comment>
<dbReference type="Proteomes" id="UP000011135">
    <property type="component" value="Unassembled WGS sequence"/>
</dbReference>
<evidence type="ECO:0000256" key="4">
    <source>
        <dbReference type="ARBA" id="ARBA00004931"/>
    </source>
</evidence>
<dbReference type="AlphaFoldDB" id="L8JT29"/>
<keyword evidence="7 17" id="KW-0032">Aminotransferase</keyword>
<dbReference type="InterPro" id="IPR050571">
    <property type="entry name" value="Class-IV_PLP-Dep_Aminotrnsfr"/>
</dbReference>
<dbReference type="GO" id="GO:0009099">
    <property type="term" value="P:L-valine biosynthetic process"/>
    <property type="evidence" value="ECO:0007669"/>
    <property type="project" value="UniProtKB-UniPathway"/>
</dbReference>
<evidence type="ECO:0000256" key="2">
    <source>
        <dbReference type="ARBA" id="ARBA00003109"/>
    </source>
</evidence>
<dbReference type="Gene3D" id="3.20.10.10">
    <property type="entry name" value="D-amino Acid Aminotransferase, subunit A, domain 2"/>
    <property type="match status" value="1"/>
</dbReference>
<dbReference type="STRING" id="1237149.C900_01873"/>
<organism evidence="18 19">
    <name type="scientific">Fulvivirga imtechensis AK7</name>
    <dbReference type="NCBI Taxonomy" id="1237149"/>
    <lineage>
        <taxon>Bacteria</taxon>
        <taxon>Pseudomonadati</taxon>
        <taxon>Bacteroidota</taxon>
        <taxon>Cytophagia</taxon>
        <taxon>Cytophagales</taxon>
        <taxon>Fulvivirgaceae</taxon>
        <taxon>Fulvivirga</taxon>
    </lineage>
</organism>
<dbReference type="GO" id="GO:0009098">
    <property type="term" value="P:L-leucine biosynthetic process"/>
    <property type="evidence" value="ECO:0007669"/>
    <property type="project" value="UniProtKB-UniPathway"/>
</dbReference>
<dbReference type="PANTHER" id="PTHR42743">
    <property type="entry name" value="AMINO-ACID AMINOTRANSFERASE"/>
    <property type="match status" value="1"/>
</dbReference>
<dbReference type="InterPro" id="IPR043131">
    <property type="entry name" value="BCAT-like_N"/>
</dbReference>
<evidence type="ECO:0000256" key="13">
    <source>
        <dbReference type="ARBA" id="ARBA00048798"/>
    </source>
</evidence>
<dbReference type="FunFam" id="3.20.10.10:FF:000002">
    <property type="entry name" value="D-alanine aminotransferase"/>
    <property type="match status" value="1"/>
</dbReference>
<evidence type="ECO:0000256" key="10">
    <source>
        <dbReference type="ARBA" id="ARBA00022898"/>
    </source>
</evidence>
<name>L8JT29_9BACT</name>
<dbReference type="UniPathway" id="UPA00047">
    <property type="reaction ID" value="UER00058"/>
</dbReference>
<evidence type="ECO:0000256" key="5">
    <source>
        <dbReference type="ARBA" id="ARBA00005072"/>
    </source>
</evidence>
<protein>
    <recommendedName>
        <fullName evidence="17">Branched-chain-amino-acid aminotransferase</fullName>
        <shortName evidence="17">BCAT</shortName>
        <ecNumber evidence="17">2.6.1.42</ecNumber>
    </recommendedName>
</protein>
<proteinExistence type="inferred from homology"/>
<dbReference type="GO" id="GO:0052656">
    <property type="term" value="F:L-isoleucine-2-oxoglutarate transaminase activity"/>
    <property type="evidence" value="ECO:0007669"/>
    <property type="project" value="RHEA"/>
</dbReference>
<evidence type="ECO:0000313" key="19">
    <source>
        <dbReference type="Proteomes" id="UP000011135"/>
    </source>
</evidence>
<keyword evidence="8 17" id="KW-0028">Amino-acid biosynthesis</keyword>
<keyword evidence="10 16" id="KW-0663">Pyridoxal phosphate</keyword>
<dbReference type="PATRIC" id="fig|1237149.3.peg.1827"/>
<evidence type="ECO:0000256" key="17">
    <source>
        <dbReference type="RuleBase" id="RU364094"/>
    </source>
</evidence>
<dbReference type="InterPro" id="IPR036038">
    <property type="entry name" value="Aminotransferase-like"/>
</dbReference>
<dbReference type="Pfam" id="PF01063">
    <property type="entry name" value="Aminotran_4"/>
    <property type="match status" value="1"/>
</dbReference>
<evidence type="ECO:0000256" key="1">
    <source>
        <dbReference type="ARBA" id="ARBA00001933"/>
    </source>
</evidence>
<evidence type="ECO:0000256" key="3">
    <source>
        <dbReference type="ARBA" id="ARBA00004824"/>
    </source>
</evidence>
<dbReference type="GO" id="GO:0052654">
    <property type="term" value="F:L-leucine-2-oxoglutarate transaminase activity"/>
    <property type="evidence" value="ECO:0007669"/>
    <property type="project" value="RHEA"/>
</dbReference>
<dbReference type="UniPathway" id="UPA00049">
    <property type="reaction ID" value="UER00062"/>
</dbReference>
<evidence type="ECO:0000256" key="12">
    <source>
        <dbReference type="ARBA" id="ARBA00048212"/>
    </source>
</evidence>
<reference evidence="18 19" key="1">
    <citation type="submission" date="2012-12" db="EMBL/GenBank/DDBJ databases">
        <title>Genome assembly of Fulvivirga imtechensis AK7.</title>
        <authorList>
            <person name="Nupur N."/>
            <person name="Khatri I."/>
            <person name="Kumar R."/>
            <person name="Subramanian S."/>
            <person name="Pinnaka A."/>
        </authorList>
    </citation>
    <scope>NUCLEOTIDE SEQUENCE [LARGE SCALE GENOMIC DNA]</scope>
    <source>
        <strain evidence="18 19">AK7</strain>
    </source>
</reference>
<dbReference type="SUPFAM" id="SSF56752">
    <property type="entry name" value="D-aminoacid aminotransferase-like PLP-dependent enzymes"/>
    <property type="match status" value="1"/>
</dbReference>
<keyword evidence="9 17" id="KW-0808">Transferase</keyword>
<sequence length="319" mass="36240">MSAIPQGWRFFYTQFLMNTTFKAMYYTKDTTVFQDGKWLKAADAKASLYDQTLHYGTGVFEGIRSYKNENGCNIFKAREHYDRLLYSADKMHLKVPYTTEELVAITYQLLDKNNLRDAYIRPLVYSGPYMGLTPSDEVHVFIAAWEWAKYLGYKPLNVMVSSYQRPNPKSCHVEAKVVGHYTNSVLATTEAKRLGYDEGLLLDMHGHVAEGAGANFFFEKNGILYTPPAGNILPGITRATIMELARDLDIRVVEKHITVDEVYEADNAFFTGTAVEVAPIASLNGVKFTGTWEDSAGYNLYMMYRQKVKFSEYQGLTIV</sequence>
<dbReference type="EMBL" id="AMZN01000027">
    <property type="protein sequence ID" value="ELR72131.1"/>
    <property type="molecule type" value="Genomic_DNA"/>
</dbReference>
<evidence type="ECO:0000256" key="15">
    <source>
        <dbReference type="RuleBase" id="RU004106"/>
    </source>
</evidence>
<dbReference type="GO" id="GO:0009097">
    <property type="term" value="P:isoleucine biosynthetic process"/>
    <property type="evidence" value="ECO:0007669"/>
    <property type="project" value="UniProtKB-UniPathway"/>
</dbReference>
<comment type="caution">
    <text evidence="18">The sequence shown here is derived from an EMBL/GenBank/DDBJ whole genome shotgun (WGS) entry which is preliminary data.</text>
</comment>
<evidence type="ECO:0000256" key="7">
    <source>
        <dbReference type="ARBA" id="ARBA00022576"/>
    </source>
</evidence>
<evidence type="ECO:0000256" key="14">
    <source>
        <dbReference type="ARBA" id="ARBA00049229"/>
    </source>
</evidence>
<dbReference type="EC" id="2.6.1.42" evidence="17"/>
<dbReference type="InterPro" id="IPR005785">
    <property type="entry name" value="B_amino_transI"/>
</dbReference>
<evidence type="ECO:0000256" key="11">
    <source>
        <dbReference type="ARBA" id="ARBA00023304"/>
    </source>
</evidence>
<dbReference type="InterPro" id="IPR001544">
    <property type="entry name" value="Aminotrans_IV"/>
</dbReference>
<evidence type="ECO:0000256" key="8">
    <source>
        <dbReference type="ARBA" id="ARBA00022605"/>
    </source>
</evidence>
<dbReference type="PANTHER" id="PTHR42743:SF11">
    <property type="entry name" value="AMINODEOXYCHORISMATE LYASE"/>
    <property type="match status" value="1"/>
</dbReference>
<dbReference type="Gene3D" id="3.30.470.10">
    <property type="match status" value="1"/>
</dbReference>
<keyword evidence="19" id="KW-1185">Reference proteome</keyword>
<comment type="similarity">
    <text evidence="6 15">Belongs to the class-IV pyridoxal-phosphate-dependent aminotransferase family.</text>
</comment>
<comment type="catalytic activity">
    <reaction evidence="12 17">
        <text>L-valine + 2-oxoglutarate = 3-methyl-2-oxobutanoate + L-glutamate</text>
        <dbReference type="Rhea" id="RHEA:24813"/>
        <dbReference type="ChEBI" id="CHEBI:11851"/>
        <dbReference type="ChEBI" id="CHEBI:16810"/>
        <dbReference type="ChEBI" id="CHEBI:29985"/>
        <dbReference type="ChEBI" id="CHEBI:57762"/>
        <dbReference type="EC" id="2.6.1.42"/>
    </reaction>
</comment>